<evidence type="ECO:0000313" key="3">
    <source>
        <dbReference type="EMBL" id="KFZ38785.1"/>
    </source>
</evidence>
<dbReference type="RefSeq" id="WP_037440195.1">
    <property type="nucleotide sequence ID" value="NZ_JPEO01000002.1"/>
</dbReference>
<evidence type="ECO:0000313" key="4">
    <source>
        <dbReference type="Proteomes" id="UP000029264"/>
    </source>
</evidence>
<proteinExistence type="predicted"/>
<dbReference type="STRING" id="1515746.HR45_05065"/>
<organism evidence="3 4">
    <name type="scientific">Shewanella mangrovi</name>
    <dbReference type="NCBI Taxonomy" id="1515746"/>
    <lineage>
        <taxon>Bacteria</taxon>
        <taxon>Pseudomonadati</taxon>
        <taxon>Pseudomonadota</taxon>
        <taxon>Gammaproteobacteria</taxon>
        <taxon>Alteromonadales</taxon>
        <taxon>Shewanellaceae</taxon>
        <taxon>Shewanella</taxon>
    </lineage>
</organism>
<evidence type="ECO:0000259" key="2">
    <source>
        <dbReference type="Pfam" id="PF00857"/>
    </source>
</evidence>
<dbReference type="GO" id="GO:0016787">
    <property type="term" value="F:hydrolase activity"/>
    <property type="evidence" value="ECO:0007669"/>
    <property type="project" value="UniProtKB-KW"/>
</dbReference>
<dbReference type="PANTHER" id="PTHR43540">
    <property type="entry name" value="PEROXYUREIDOACRYLATE/UREIDOACRYLATE AMIDOHYDROLASE-RELATED"/>
    <property type="match status" value="1"/>
</dbReference>
<dbReference type="eggNOG" id="COG1335">
    <property type="taxonomic scope" value="Bacteria"/>
</dbReference>
<reference evidence="3 4" key="1">
    <citation type="submission" date="2014-06" db="EMBL/GenBank/DDBJ databases">
        <title>Shewanella sp. YQH10.</title>
        <authorList>
            <person name="Liu Y."/>
            <person name="Zeng R."/>
        </authorList>
    </citation>
    <scope>NUCLEOTIDE SEQUENCE [LARGE SCALE GENOMIC DNA]</scope>
    <source>
        <strain evidence="3 4">YQH10</strain>
    </source>
</reference>
<keyword evidence="1" id="KW-0378">Hydrolase</keyword>
<dbReference type="InterPro" id="IPR050272">
    <property type="entry name" value="Isochorismatase-like_hydrls"/>
</dbReference>
<keyword evidence="4" id="KW-1185">Reference proteome</keyword>
<dbReference type="Gene3D" id="3.40.50.850">
    <property type="entry name" value="Isochorismatase-like"/>
    <property type="match status" value="1"/>
</dbReference>
<gene>
    <name evidence="3" type="ORF">HR45_05065</name>
</gene>
<dbReference type="InterPro" id="IPR000868">
    <property type="entry name" value="Isochorismatase-like_dom"/>
</dbReference>
<sequence length="183" mass="20053">MKTAVLVIDVQRAFFEQETLPYDAAATINNINAVTEWARASGAPVVFIQHQNAQVIAGSDAWRLQQDLVVQPADQFVQKCTPDAFQNTILKPLLDQHDIDHLVICGYATEFCVDTTVRRSAALGYAVDLVADAHTTDNKPHSSGEFIRQHHNCTLPAITSFGVPVRALTTAELTRPVIATQAM</sequence>
<dbReference type="InterPro" id="IPR036380">
    <property type="entry name" value="Isochorismatase-like_sf"/>
</dbReference>
<name>A0A094JFQ0_9GAMM</name>
<protein>
    <submittedName>
        <fullName evidence="3">Isochorismatase</fullName>
    </submittedName>
</protein>
<comment type="caution">
    <text evidence="3">The sequence shown here is derived from an EMBL/GenBank/DDBJ whole genome shotgun (WGS) entry which is preliminary data.</text>
</comment>
<dbReference type="EMBL" id="JPEO01000002">
    <property type="protein sequence ID" value="KFZ38785.1"/>
    <property type="molecule type" value="Genomic_DNA"/>
</dbReference>
<dbReference type="Pfam" id="PF00857">
    <property type="entry name" value="Isochorismatase"/>
    <property type="match status" value="1"/>
</dbReference>
<accession>A0A094JFQ0</accession>
<dbReference type="PANTHER" id="PTHR43540:SF6">
    <property type="entry name" value="ISOCHORISMATASE-LIKE DOMAIN-CONTAINING PROTEIN"/>
    <property type="match status" value="1"/>
</dbReference>
<dbReference type="AlphaFoldDB" id="A0A094JFQ0"/>
<dbReference type="OrthoDB" id="1157330at2"/>
<dbReference type="Proteomes" id="UP000029264">
    <property type="component" value="Unassembled WGS sequence"/>
</dbReference>
<evidence type="ECO:0000256" key="1">
    <source>
        <dbReference type="ARBA" id="ARBA00022801"/>
    </source>
</evidence>
<dbReference type="SUPFAM" id="SSF52499">
    <property type="entry name" value="Isochorismatase-like hydrolases"/>
    <property type="match status" value="1"/>
</dbReference>
<feature type="domain" description="Isochorismatase-like" evidence="2">
    <location>
        <begin position="3"/>
        <end position="141"/>
    </location>
</feature>